<evidence type="ECO:0000256" key="2">
    <source>
        <dbReference type="ARBA" id="ARBA00022692"/>
    </source>
</evidence>
<gene>
    <name evidence="12" type="primary">LOC115461163</name>
</gene>
<dbReference type="KEGG" id="muo:115461163"/>
<keyword evidence="3 9" id="KW-1133">Transmembrane helix</keyword>
<feature type="transmembrane region" description="Helical" evidence="9">
    <location>
        <begin position="26"/>
        <end position="48"/>
    </location>
</feature>
<dbReference type="OrthoDB" id="9444602at2759"/>
<keyword evidence="5 9" id="KW-0472">Membrane</keyword>
<feature type="domain" description="G-protein coupled receptors family 1 profile" evidence="10">
    <location>
        <begin position="357"/>
        <end position="606"/>
    </location>
</feature>
<feature type="transmembrane region" description="Helical" evidence="9">
    <location>
        <begin position="238"/>
        <end position="261"/>
    </location>
</feature>
<feature type="transmembrane region" description="Helical" evidence="9">
    <location>
        <begin position="342"/>
        <end position="365"/>
    </location>
</feature>
<evidence type="ECO:0000313" key="12">
    <source>
        <dbReference type="RefSeq" id="XP_030046642.1"/>
    </source>
</evidence>
<keyword evidence="11" id="KW-1185">Reference proteome</keyword>
<feature type="transmembrane region" description="Helical" evidence="9">
    <location>
        <begin position="589"/>
        <end position="608"/>
    </location>
</feature>
<evidence type="ECO:0000256" key="4">
    <source>
        <dbReference type="ARBA" id="ARBA00023040"/>
    </source>
</evidence>
<dbReference type="PRINTS" id="PR00237">
    <property type="entry name" value="GPCRRHODOPSN"/>
</dbReference>
<dbReference type="CDD" id="cd15230">
    <property type="entry name" value="7tmA_OR5-like"/>
    <property type="match status" value="2"/>
</dbReference>
<keyword evidence="2 8" id="KW-0812">Transmembrane</keyword>
<proteinExistence type="inferred from homology"/>
<feature type="transmembrane region" description="Helical" evidence="9">
    <location>
        <begin position="140"/>
        <end position="158"/>
    </location>
</feature>
<feature type="transmembrane region" description="Helical" evidence="9">
    <location>
        <begin position="517"/>
        <end position="542"/>
    </location>
</feature>
<evidence type="ECO:0000313" key="11">
    <source>
        <dbReference type="Proteomes" id="UP000515156"/>
    </source>
</evidence>
<name>A0A6P7WU00_9AMPH</name>
<dbReference type="Gene3D" id="1.20.1070.10">
    <property type="entry name" value="Rhodopsin 7-helix transmembrane proteins"/>
    <property type="match status" value="2"/>
</dbReference>
<dbReference type="AlphaFoldDB" id="A0A6P7WU00"/>
<dbReference type="Pfam" id="PF13853">
    <property type="entry name" value="7tm_4"/>
    <property type="match status" value="2"/>
</dbReference>
<accession>A0A6P7WU00</accession>
<keyword evidence="6 8" id="KW-0675">Receptor</keyword>
<sequence>MKGKNQTSVNEFILLGFSDLPKLKSLLFVVFLVMYILTLLGNFSIITIIRIDPHLHTPMYYFLTNLSFVDICYSSTITPKALIDFKEEENTISLFECAMQLFMFLNLGSAECFLLAVMAYDRYVAICNPLHYTVVMTRRVCTQLVTGVYTVSTVYSLLHTVNIFSVNFCESNEINHFYCDAHPLLKLSCSDTSSNEIVLSILAGVFGFLAVIPIVLSYILIISAILRIRSSEGRRKAFSTCASHFFTVNLFFGTLIFIYVIPSSYFSLYTNRALSVIYTMVIPMVNPMIYSLRNKDVKQALRKMKTAHIQLSALGTMKGKNQTSVTEFILLGFSDLPKLQSLLFVVFLIMYILTLLGNISITTIVRVDPQLHKPMYYFLTNLSFVDICYSSTITPKALVDFKVEENTISLLECATQLFMFINMAAAECLLLAVMAYDRYVAICNPLHYPVVMTRRVCGQMMIGVYIISTVCSCMHTVNIFSVNFCGSNKINHFYCDAHPLLKLSCSDTFFNEMVLSILAGIVGFLSVITVVLSYILIISAILRIRSSEGRHKAFSTCASHFFTVILFFGTLIFIYVIPSSQFSLYINRVLSVIYTMVIPMVNPMIYSLRNKDVKQALRKILEKKWF</sequence>
<dbReference type="RefSeq" id="XP_030046642.1">
    <property type="nucleotide sequence ID" value="XM_030190782.1"/>
</dbReference>
<evidence type="ECO:0000256" key="6">
    <source>
        <dbReference type="ARBA" id="ARBA00023170"/>
    </source>
</evidence>
<evidence type="ECO:0000256" key="1">
    <source>
        <dbReference type="ARBA" id="ARBA00004141"/>
    </source>
</evidence>
<feature type="transmembrane region" description="Helical" evidence="9">
    <location>
        <begin position="273"/>
        <end position="292"/>
    </location>
</feature>
<dbReference type="InterPro" id="IPR017452">
    <property type="entry name" value="GPCR_Rhodpsn_7TM"/>
</dbReference>
<dbReference type="PROSITE" id="PS50262">
    <property type="entry name" value="G_PROTEIN_RECEP_F1_2"/>
    <property type="match status" value="2"/>
</dbReference>
<feature type="transmembrane region" description="Helical" evidence="9">
    <location>
        <begin position="417"/>
        <end position="436"/>
    </location>
</feature>
<dbReference type="InterPro" id="IPR000276">
    <property type="entry name" value="GPCR_Rhodpsn"/>
</dbReference>
<feature type="transmembrane region" description="Helical" evidence="9">
    <location>
        <begin position="197"/>
        <end position="226"/>
    </location>
</feature>
<dbReference type="PROSITE" id="PS00237">
    <property type="entry name" value="G_PROTEIN_RECEP_F1_1"/>
    <property type="match status" value="2"/>
</dbReference>
<feature type="domain" description="G-protein coupled receptors family 1 profile" evidence="10">
    <location>
        <begin position="41"/>
        <end position="290"/>
    </location>
</feature>
<dbReference type="GeneID" id="115461163"/>
<evidence type="ECO:0000256" key="7">
    <source>
        <dbReference type="ARBA" id="ARBA00023224"/>
    </source>
</evidence>
<dbReference type="GO" id="GO:0004930">
    <property type="term" value="F:G protein-coupled receptor activity"/>
    <property type="evidence" value="ECO:0007669"/>
    <property type="project" value="UniProtKB-KW"/>
</dbReference>
<dbReference type="SUPFAM" id="SSF81321">
    <property type="entry name" value="Family A G protein-coupled receptor-like"/>
    <property type="match status" value="2"/>
</dbReference>
<feature type="transmembrane region" description="Helical" evidence="9">
    <location>
        <begin position="456"/>
        <end position="477"/>
    </location>
</feature>
<dbReference type="GO" id="GO:0004984">
    <property type="term" value="F:olfactory receptor activity"/>
    <property type="evidence" value="ECO:0007669"/>
    <property type="project" value="InterPro"/>
</dbReference>
<dbReference type="PRINTS" id="PR00245">
    <property type="entry name" value="OLFACTORYR"/>
</dbReference>
<evidence type="ECO:0000256" key="9">
    <source>
        <dbReference type="SAM" id="Phobius"/>
    </source>
</evidence>
<protein>
    <submittedName>
        <fullName evidence="12">Olfactory receptor 2M2-like</fullName>
    </submittedName>
</protein>
<dbReference type="GO" id="GO:0016020">
    <property type="term" value="C:membrane"/>
    <property type="evidence" value="ECO:0007669"/>
    <property type="project" value="UniProtKB-SubCell"/>
</dbReference>
<feature type="transmembrane region" description="Helical" evidence="9">
    <location>
        <begin position="98"/>
        <end position="120"/>
    </location>
</feature>
<dbReference type="Proteomes" id="UP000515156">
    <property type="component" value="Chromosome 1"/>
</dbReference>
<comment type="similarity">
    <text evidence="8">Belongs to the G-protein coupled receptor 1 family.</text>
</comment>
<comment type="subcellular location">
    <subcellularLocation>
        <location evidence="1">Membrane</location>
        <topology evidence="1">Multi-pass membrane protein</topology>
    </subcellularLocation>
</comment>
<reference evidence="12" key="1">
    <citation type="submission" date="2025-08" db="UniProtKB">
        <authorList>
            <consortium name="RefSeq"/>
        </authorList>
    </citation>
    <scope>IDENTIFICATION</scope>
</reference>
<evidence type="ECO:0000259" key="10">
    <source>
        <dbReference type="PROSITE" id="PS50262"/>
    </source>
</evidence>
<evidence type="ECO:0000256" key="3">
    <source>
        <dbReference type="ARBA" id="ARBA00022989"/>
    </source>
</evidence>
<dbReference type="FunFam" id="1.20.1070.10:FF:000003">
    <property type="entry name" value="Olfactory receptor"/>
    <property type="match status" value="2"/>
</dbReference>
<dbReference type="InParanoid" id="A0A6P7WU00"/>
<evidence type="ECO:0000256" key="5">
    <source>
        <dbReference type="ARBA" id="ARBA00023136"/>
    </source>
</evidence>
<organism evidence="11 12">
    <name type="scientific">Microcaecilia unicolor</name>
    <dbReference type="NCBI Taxonomy" id="1415580"/>
    <lineage>
        <taxon>Eukaryota</taxon>
        <taxon>Metazoa</taxon>
        <taxon>Chordata</taxon>
        <taxon>Craniata</taxon>
        <taxon>Vertebrata</taxon>
        <taxon>Euteleostomi</taxon>
        <taxon>Amphibia</taxon>
        <taxon>Gymnophiona</taxon>
        <taxon>Siphonopidae</taxon>
        <taxon>Microcaecilia</taxon>
    </lineage>
</organism>
<feature type="transmembrane region" description="Helical" evidence="9">
    <location>
        <begin position="60"/>
        <end position="78"/>
    </location>
</feature>
<feature type="transmembrane region" description="Helical" evidence="9">
    <location>
        <begin position="554"/>
        <end position="577"/>
    </location>
</feature>
<evidence type="ECO:0000256" key="8">
    <source>
        <dbReference type="RuleBase" id="RU000688"/>
    </source>
</evidence>
<keyword evidence="7 8" id="KW-0807">Transducer</keyword>
<dbReference type="InterPro" id="IPR000725">
    <property type="entry name" value="Olfact_rcpt"/>
</dbReference>
<dbReference type="PANTHER" id="PTHR48018">
    <property type="entry name" value="OLFACTORY RECEPTOR"/>
    <property type="match status" value="1"/>
</dbReference>
<keyword evidence="4 8" id="KW-0297">G-protein coupled receptor</keyword>